<feature type="coiled-coil region" evidence="1">
    <location>
        <begin position="253"/>
        <end position="280"/>
    </location>
</feature>
<dbReference type="EMBL" id="ML122253">
    <property type="protein sequence ID" value="RPD64928.1"/>
    <property type="molecule type" value="Genomic_DNA"/>
</dbReference>
<feature type="compositionally biased region" description="Polar residues" evidence="2">
    <location>
        <begin position="78"/>
        <end position="94"/>
    </location>
</feature>
<evidence type="ECO:0000313" key="3">
    <source>
        <dbReference type="EMBL" id="RPD64928.1"/>
    </source>
</evidence>
<dbReference type="AlphaFoldDB" id="A0A5C2SNQ6"/>
<organism evidence="3 4">
    <name type="scientific">Lentinus tigrinus ALCF2SS1-6</name>
    <dbReference type="NCBI Taxonomy" id="1328759"/>
    <lineage>
        <taxon>Eukaryota</taxon>
        <taxon>Fungi</taxon>
        <taxon>Dikarya</taxon>
        <taxon>Basidiomycota</taxon>
        <taxon>Agaricomycotina</taxon>
        <taxon>Agaricomycetes</taxon>
        <taxon>Polyporales</taxon>
        <taxon>Polyporaceae</taxon>
        <taxon>Lentinus</taxon>
    </lineage>
</organism>
<dbReference type="OrthoDB" id="3258400at2759"/>
<gene>
    <name evidence="3" type="ORF">L227DRAFT_560674</name>
</gene>
<evidence type="ECO:0000256" key="1">
    <source>
        <dbReference type="SAM" id="Coils"/>
    </source>
</evidence>
<dbReference type="STRING" id="1328759.A0A5C2SNQ6"/>
<keyword evidence="4" id="KW-1185">Reference proteome</keyword>
<reference evidence="3" key="1">
    <citation type="journal article" date="2018" name="Genome Biol. Evol.">
        <title>Genomics and development of Lentinus tigrinus, a white-rot wood-decaying mushroom with dimorphic fruiting bodies.</title>
        <authorList>
            <person name="Wu B."/>
            <person name="Xu Z."/>
            <person name="Knudson A."/>
            <person name="Carlson A."/>
            <person name="Chen N."/>
            <person name="Kovaka S."/>
            <person name="LaButti K."/>
            <person name="Lipzen A."/>
            <person name="Pennachio C."/>
            <person name="Riley R."/>
            <person name="Schakwitz W."/>
            <person name="Umezawa K."/>
            <person name="Ohm R.A."/>
            <person name="Grigoriev I.V."/>
            <person name="Nagy L.G."/>
            <person name="Gibbons J."/>
            <person name="Hibbett D."/>
        </authorList>
    </citation>
    <scope>NUCLEOTIDE SEQUENCE [LARGE SCALE GENOMIC DNA]</scope>
    <source>
        <strain evidence="3">ALCF2SS1-6</strain>
    </source>
</reference>
<evidence type="ECO:0000256" key="2">
    <source>
        <dbReference type="SAM" id="MobiDB-lite"/>
    </source>
</evidence>
<feature type="region of interest" description="Disordered" evidence="2">
    <location>
        <begin position="138"/>
        <end position="171"/>
    </location>
</feature>
<dbReference type="Proteomes" id="UP000313359">
    <property type="component" value="Unassembled WGS sequence"/>
</dbReference>
<sequence length="313" mass="35405">MEPSYAAQVDYGYMSDQTMAQPCYTPAYDYSSTQQWPLYYSYNDSEYPAYQGDGVDYHQTPCAALPLHAPVPVSNYTTLLTPSTDDASGSTHQYPPSFDPATPPEDCKPEQENPLDVYLDAPQVLFPTPSELLANLNTRERGTSDDGESAAKTSSKEDTSPALGKRKRDVVEKPENLNQRKAYFRAVSDNVGFTITDPDTITSHDKKRSYLECLEEYVQWLHEQIHLVGQKPLPLERISTYRGLKNRSLRTILVHKQNTLQKLNMQKMQAEEKFMELQNAVLMRQAAEDSLQFRRHSIAMGAMPHNVVPSFAP</sequence>
<feature type="region of interest" description="Disordered" evidence="2">
    <location>
        <begin position="78"/>
        <end position="113"/>
    </location>
</feature>
<protein>
    <submittedName>
        <fullName evidence="3">Uncharacterized protein</fullName>
    </submittedName>
</protein>
<accession>A0A5C2SNQ6</accession>
<evidence type="ECO:0000313" key="4">
    <source>
        <dbReference type="Proteomes" id="UP000313359"/>
    </source>
</evidence>
<proteinExistence type="predicted"/>
<keyword evidence="1" id="KW-0175">Coiled coil</keyword>
<name>A0A5C2SNQ6_9APHY</name>